<name>A0A087GP14_ARAAL</name>
<dbReference type="EMBL" id="CM002874">
    <property type="protein sequence ID" value="KFK31616.1"/>
    <property type="molecule type" value="Genomic_DNA"/>
</dbReference>
<accession>A0A087GP14</accession>
<feature type="region of interest" description="Disordered" evidence="1">
    <location>
        <begin position="1"/>
        <end position="21"/>
    </location>
</feature>
<feature type="compositionally biased region" description="Basic and acidic residues" evidence="1">
    <location>
        <begin position="70"/>
        <end position="99"/>
    </location>
</feature>
<evidence type="ECO:0000313" key="3">
    <source>
        <dbReference type="Proteomes" id="UP000029120"/>
    </source>
</evidence>
<evidence type="ECO:0000313" key="2">
    <source>
        <dbReference type="EMBL" id="KFK31616.1"/>
    </source>
</evidence>
<dbReference type="AlphaFoldDB" id="A0A087GP14"/>
<sequence>MWDANERSYRRRNTEKAGKASRRVIVVEEIVERNKETRKKEVVSSFEEGKSREIEEYRINPQELTTMVSFDERKEEETASYRKEEKSPQGDEETSKVEKQETLCFILESPRFLNSWEETEMEDEYSVESEYYDWISGISQPRSYWDGLRKQREKEIMMNKDPKKDYMRDMIKKKTVSTFLASDFREEIDKMISCAQKKIQVEINPEEEDSEEWNVECSTSYQENLEENETEKIDQTVTISDGFSQSSVKSTKSFEDHEAVITSQSNSSNPKDLANTSSYETDVICDLREQIKQLQGEMLELKSLVKSCVDFQKSVKLESFSGV</sequence>
<protein>
    <submittedName>
        <fullName evidence="2">Uncharacterized protein</fullName>
    </submittedName>
</protein>
<keyword evidence="3" id="KW-1185">Reference proteome</keyword>
<proteinExistence type="predicted"/>
<dbReference type="OrthoDB" id="3045089at2759"/>
<dbReference type="Proteomes" id="UP000029120">
    <property type="component" value="Chromosome 6"/>
</dbReference>
<gene>
    <name evidence="2" type="ordered locus">AALP_Aa6g136300</name>
</gene>
<evidence type="ECO:0000256" key="1">
    <source>
        <dbReference type="SAM" id="MobiDB-lite"/>
    </source>
</evidence>
<organism evidence="2 3">
    <name type="scientific">Arabis alpina</name>
    <name type="common">Alpine rock-cress</name>
    <dbReference type="NCBI Taxonomy" id="50452"/>
    <lineage>
        <taxon>Eukaryota</taxon>
        <taxon>Viridiplantae</taxon>
        <taxon>Streptophyta</taxon>
        <taxon>Embryophyta</taxon>
        <taxon>Tracheophyta</taxon>
        <taxon>Spermatophyta</taxon>
        <taxon>Magnoliopsida</taxon>
        <taxon>eudicotyledons</taxon>
        <taxon>Gunneridae</taxon>
        <taxon>Pentapetalae</taxon>
        <taxon>rosids</taxon>
        <taxon>malvids</taxon>
        <taxon>Brassicales</taxon>
        <taxon>Brassicaceae</taxon>
        <taxon>Arabideae</taxon>
        <taxon>Arabis</taxon>
    </lineage>
</organism>
<dbReference type="PANTHER" id="PTHR47820">
    <property type="entry name" value="BNAC05G24000D PROTEIN"/>
    <property type="match status" value="1"/>
</dbReference>
<dbReference type="Gramene" id="KFK31616">
    <property type="protein sequence ID" value="KFK31616"/>
    <property type="gene ID" value="AALP_AA6G136300"/>
</dbReference>
<feature type="region of interest" description="Disordered" evidence="1">
    <location>
        <begin position="65"/>
        <end position="99"/>
    </location>
</feature>
<dbReference type="PANTHER" id="PTHR47820:SF4">
    <property type="entry name" value="RING FINGER PFF0165C-LIKE PROTEIN"/>
    <property type="match status" value="1"/>
</dbReference>
<feature type="region of interest" description="Disordered" evidence="1">
    <location>
        <begin position="219"/>
        <end position="238"/>
    </location>
</feature>
<reference evidence="3" key="1">
    <citation type="journal article" date="2015" name="Nat. Plants">
        <title>Genome expansion of Arabis alpina linked with retrotransposition and reduced symmetric DNA methylation.</title>
        <authorList>
            <person name="Willing E.M."/>
            <person name="Rawat V."/>
            <person name="Mandakova T."/>
            <person name="Maumus F."/>
            <person name="James G.V."/>
            <person name="Nordstroem K.J."/>
            <person name="Becker C."/>
            <person name="Warthmann N."/>
            <person name="Chica C."/>
            <person name="Szarzynska B."/>
            <person name="Zytnicki M."/>
            <person name="Albani M.C."/>
            <person name="Kiefer C."/>
            <person name="Bergonzi S."/>
            <person name="Castaings L."/>
            <person name="Mateos J.L."/>
            <person name="Berns M.C."/>
            <person name="Bujdoso N."/>
            <person name="Piofczyk T."/>
            <person name="de Lorenzo L."/>
            <person name="Barrero-Sicilia C."/>
            <person name="Mateos I."/>
            <person name="Piednoel M."/>
            <person name="Hagmann J."/>
            <person name="Chen-Min-Tao R."/>
            <person name="Iglesias-Fernandez R."/>
            <person name="Schuster S.C."/>
            <person name="Alonso-Blanco C."/>
            <person name="Roudier F."/>
            <person name="Carbonero P."/>
            <person name="Paz-Ares J."/>
            <person name="Davis S.J."/>
            <person name="Pecinka A."/>
            <person name="Quesneville H."/>
            <person name="Colot V."/>
            <person name="Lysak M.A."/>
            <person name="Weigel D."/>
            <person name="Coupland G."/>
            <person name="Schneeberger K."/>
        </authorList>
    </citation>
    <scope>NUCLEOTIDE SEQUENCE [LARGE SCALE GENOMIC DNA]</scope>
    <source>
        <strain evidence="3">cv. Pajares</strain>
    </source>
</reference>
<feature type="compositionally biased region" description="Basic and acidic residues" evidence="1">
    <location>
        <begin position="1"/>
        <end position="18"/>
    </location>
</feature>